<proteinExistence type="predicted"/>
<reference evidence="2 3" key="1">
    <citation type="submission" date="2021-06" db="EMBL/GenBank/DDBJ databases">
        <authorList>
            <person name="Palmer J.M."/>
        </authorList>
    </citation>
    <scope>NUCLEOTIDE SEQUENCE [LARGE SCALE GENOMIC DNA]</scope>
    <source>
        <strain evidence="2 3">GA_2019</strain>
        <tissue evidence="2">Muscle</tissue>
    </source>
</reference>
<dbReference type="EMBL" id="JAHRIO010070917">
    <property type="protein sequence ID" value="MEQ2181660.1"/>
    <property type="molecule type" value="Genomic_DNA"/>
</dbReference>
<keyword evidence="3" id="KW-1185">Reference proteome</keyword>
<accession>A0ABV0PDY5</accession>
<evidence type="ECO:0000256" key="1">
    <source>
        <dbReference type="SAM" id="MobiDB-lite"/>
    </source>
</evidence>
<evidence type="ECO:0000313" key="2">
    <source>
        <dbReference type="EMBL" id="MEQ2181660.1"/>
    </source>
</evidence>
<feature type="compositionally biased region" description="Low complexity" evidence="1">
    <location>
        <begin position="91"/>
        <end position="110"/>
    </location>
</feature>
<gene>
    <name evidence="2" type="ORF">GOODEAATRI_013877</name>
</gene>
<evidence type="ECO:0000313" key="3">
    <source>
        <dbReference type="Proteomes" id="UP001476798"/>
    </source>
</evidence>
<name>A0ABV0PDY5_9TELE</name>
<dbReference type="Proteomes" id="UP001476798">
    <property type="component" value="Unassembled WGS sequence"/>
</dbReference>
<sequence>MELRLFLLDVTEQQISAFLTQQFVKSVSCSKAVSLWGQQRVKGDLTESLQGGVSPVSCLTSSQRLSAALSPTVSEGIATCSGVISGATAARGTSTGSPVSSSRSRMLSCSGPSVVSFGLDAVTHT</sequence>
<organism evidence="2 3">
    <name type="scientific">Goodea atripinnis</name>
    <dbReference type="NCBI Taxonomy" id="208336"/>
    <lineage>
        <taxon>Eukaryota</taxon>
        <taxon>Metazoa</taxon>
        <taxon>Chordata</taxon>
        <taxon>Craniata</taxon>
        <taxon>Vertebrata</taxon>
        <taxon>Euteleostomi</taxon>
        <taxon>Actinopterygii</taxon>
        <taxon>Neopterygii</taxon>
        <taxon>Teleostei</taxon>
        <taxon>Neoteleostei</taxon>
        <taxon>Acanthomorphata</taxon>
        <taxon>Ovalentaria</taxon>
        <taxon>Atherinomorphae</taxon>
        <taxon>Cyprinodontiformes</taxon>
        <taxon>Goodeidae</taxon>
        <taxon>Goodea</taxon>
    </lineage>
</organism>
<feature type="region of interest" description="Disordered" evidence="1">
    <location>
        <begin position="89"/>
        <end position="110"/>
    </location>
</feature>
<comment type="caution">
    <text evidence="2">The sequence shown here is derived from an EMBL/GenBank/DDBJ whole genome shotgun (WGS) entry which is preliminary data.</text>
</comment>
<protein>
    <submittedName>
        <fullName evidence="2">Uncharacterized protein</fullName>
    </submittedName>
</protein>